<dbReference type="GO" id="GO:0004029">
    <property type="term" value="F:aldehyde dehydrogenase (NAD+) activity"/>
    <property type="evidence" value="ECO:0007669"/>
    <property type="project" value="UniProtKB-EC"/>
</dbReference>
<evidence type="ECO:0000313" key="7">
    <source>
        <dbReference type="Proteomes" id="UP000247810"/>
    </source>
</evidence>
<dbReference type="EMBL" id="KZ826157">
    <property type="protein sequence ID" value="PYH87875.1"/>
    <property type="molecule type" value="Genomic_DNA"/>
</dbReference>
<dbReference type="SUPFAM" id="SSF53720">
    <property type="entry name" value="ALDH-like"/>
    <property type="match status" value="1"/>
</dbReference>
<evidence type="ECO:0000313" key="6">
    <source>
        <dbReference type="EMBL" id="PYH87875.1"/>
    </source>
</evidence>
<dbReference type="InterPro" id="IPR016161">
    <property type="entry name" value="Ald_DH/histidinol_DH"/>
</dbReference>
<dbReference type="EC" id="1.2.1.3" evidence="2"/>
<name>A0A319CRA5_9EURO</name>
<feature type="region of interest" description="Disordered" evidence="4">
    <location>
        <begin position="81"/>
        <end position="100"/>
    </location>
</feature>
<dbReference type="InterPro" id="IPR016162">
    <property type="entry name" value="Ald_DH_N"/>
</dbReference>
<dbReference type="Pfam" id="PF00171">
    <property type="entry name" value="Aldedh"/>
    <property type="match status" value="1"/>
</dbReference>
<dbReference type="Proteomes" id="UP000247810">
    <property type="component" value="Unassembled WGS sequence"/>
</dbReference>
<evidence type="ECO:0000256" key="1">
    <source>
        <dbReference type="ARBA" id="ARBA00009986"/>
    </source>
</evidence>
<dbReference type="OrthoDB" id="310895at2759"/>
<sequence>MGEPTTHPGQPAVIETRLFINNEFVPSRSGNKFHICNPATEALGASVYEADAEDVELAVAAAQAAFPAWSELGGLQRAAARSISKQMGRPARREPRRDLLPGCHHHGQACVY</sequence>
<protein>
    <recommendedName>
        <fullName evidence="2">aldehyde dehydrogenase (NAD(+))</fullName>
        <ecNumber evidence="2">1.2.1.3</ecNumber>
    </recommendedName>
</protein>
<gene>
    <name evidence="6" type="ORF">BO71DRAFT_436288</name>
</gene>
<keyword evidence="7" id="KW-1185">Reference proteome</keyword>
<proteinExistence type="inferred from homology"/>
<evidence type="ECO:0000256" key="3">
    <source>
        <dbReference type="ARBA" id="ARBA00049194"/>
    </source>
</evidence>
<dbReference type="STRING" id="1448320.A0A319CRA5"/>
<accession>A0A319CRA5</accession>
<dbReference type="PANTHER" id="PTHR11699">
    <property type="entry name" value="ALDEHYDE DEHYDROGENASE-RELATED"/>
    <property type="match status" value="1"/>
</dbReference>
<evidence type="ECO:0000256" key="4">
    <source>
        <dbReference type="SAM" id="MobiDB-lite"/>
    </source>
</evidence>
<dbReference type="Gene3D" id="3.40.605.10">
    <property type="entry name" value="Aldehyde Dehydrogenase, Chain A, domain 1"/>
    <property type="match status" value="1"/>
</dbReference>
<evidence type="ECO:0000259" key="5">
    <source>
        <dbReference type="Pfam" id="PF00171"/>
    </source>
</evidence>
<dbReference type="InterPro" id="IPR015590">
    <property type="entry name" value="Aldehyde_DH_dom"/>
</dbReference>
<reference evidence="6 7" key="1">
    <citation type="submission" date="2018-02" db="EMBL/GenBank/DDBJ databases">
        <title>The genomes of Aspergillus section Nigri reveals drivers in fungal speciation.</title>
        <authorList>
            <consortium name="DOE Joint Genome Institute"/>
            <person name="Vesth T.C."/>
            <person name="Nybo J."/>
            <person name="Theobald S."/>
            <person name="Brandl J."/>
            <person name="Frisvad J.C."/>
            <person name="Nielsen K.F."/>
            <person name="Lyhne E.K."/>
            <person name="Kogle M.E."/>
            <person name="Kuo A."/>
            <person name="Riley R."/>
            <person name="Clum A."/>
            <person name="Nolan M."/>
            <person name="Lipzen A."/>
            <person name="Salamov A."/>
            <person name="Henrissat B."/>
            <person name="Wiebenga A."/>
            <person name="De vries R.P."/>
            <person name="Grigoriev I.V."/>
            <person name="Mortensen U.H."/>
            <person name="Andersen M.R."/>
            <person name="Baker S.E."/>
        </authorList>
    </citation>
    <scope>NUCLEOTIDE SEQUENCE [LARGE SCALE GENOMIC DNA]</scope>
    <source>
        <strain evidence="6 7">CBS 707.79</strain>
    </source>
</reference>
<comment type="similarity">
    <text evidence="1">Belongs to the aldehyde dehydrogenase family.</text>
</comment>
<evidence type="ECO:0000256" key="2">
    <source>
        <dbReference type="ARBA" id="ARBA00024226"/>
    </source>
</evidence>
<dbReference type="VEuPathDB" id="FungiDB:BO71DRAFT_436288"/>
<organism evidence="6 7">
    <name type="scientific">Aspergillus ellipticus CBS 707.79</name>
    <dbReference type="NCBI Taxonomy" id="1448320"/>
    <lineage>
        <taxon>Eukaryota</taxon>
        <taxon>Fungi</taxon>
        <taxon>Dikarya</taxon>
        <taxon>Ascomycota</taxon>
        <taxon>Pezizomycotina</taxon>
        <taxon>Eurotiomycetes</taxon>
        <taxon>Eurotiomycetidae</taxon>
        <taxon>Eurotiales</taxon>
        <taxon>Aspergillaceae</taxon>
        <taxon>Aspergillus</taxon>
        <taxon>Aspergillus subgen. Circumdati</taxon>
    </lineage>
</organism>
<comment type="catalytic activity">
    <reaction evidence="3">
        <text>an aldehyde + NAD(+) + H2O = a carboxylate + NADH + 2 H(+)</text>
        <dbReference type="Rhea" id="RHEA:16185"/>
        <dbReference type="ChEBI" id="CHEBI:15377"/>
        <dbReference type="ChEBI" id="CHEBI:15378"/>
        <dbReference type="ChEBI" id="CHEBI:17478"/>
        <dbReference type="ChEBI" id="CHEBI:29067"/>
        <dbReference type="ChEBI" id="CHEBI:57540"/>
        <dbReference type="ChEBI" id="CHEBI:57945"/>
        <dbReference type="EC" id="1.2.1.3"/>
    </reaction>
</comment>
<feature type="domain" description="Aldehyde dehydrogenase" evidence="5">
    <location>
        <begin position="24"/>
        <end position="79"/>
    </location>
</feature>
<dbReference type="AlphaFoldDB" id="A0A319CRA5"/>